<evidence type="ECO:0000313" key="4">
    <source>
        <dbReference type="EMBL" id="RZB45486.1"/>
    </source>
</evidence>
<dbReference type="AlphaFoldDB" id="A0A445F9I6"/>
<dbReference type="SUPFAM" id="SSF53474">
    <property type="entry name" value="alpha/beta-Hydrolases"/>
    <property type="match status" value="1"/>
</dbReference>
<dbReference type="Gene3D" id="3.40.50.1820">
    <property type="entry name" value="alpha/beta hydrolase"/>
    <property type="match status" value="1"/>
</dbReference>
<sequence length="118" mass="13375">MHFAEKGEGPVVLFLHGFPDLWYCWRNQILNLSELGYHAVAPDLRGYGDTQVLGHDHDKASRYTVLELDYIFNGGFKQDVPSLEEVKVLPGVGHFSIAAEAADRVNTEIYNFIHKFPN</sequence>
<evidence type="ECO:0000256" key="2">
    <source>
        <dbReference type="ARBA" id="ARBA00038334"/>
    </source>
</evidence>
<dbReference type="Pfam" id="PF00561">
    <property type="entry name" value="Abhydrolase_1"/>
    <property type="match status" value="1"/>
</dbReference>
<gene>
    <name evidence="4" type="ORF">D0Y65_055009</name>
</gene>
<name>A0A445F9I6_GLYSO</name>
<protein>
    <submittedName>
        <fullName evidence="4">Bifunctional epoxide hydrolase 2</fullName>
    </submittedName>
</protein>
<feature type="domain" description="AB hydrolase-1" evidence="3">
    <location>
        <begin position="10"/>
        <end position="72"/>
    </location>
</feature>
<keyword evidence="1 4" id="KW-0378">Hydrolase</keyword>
<dbReference type="Proteomes" id="UP000289340">
    <property type="component" value="Chromosome 20"/>
</dbReference>
<keyword evidence="5" id="KW-1185">Reference proteome</keyword>
<dbReference type="InterPro" id="IPR000639">
    <property type="entry name" value="Epox_hydrolase-like"/>
</dbReference>
<evidence type="ECO:0000256" key="1">
    <source>
        <dbReference type="ARBA" id="ARBA00022801"/>
    </source>
</evidence>
<dbReference type="InterPro" id="IPR000073">
    <property type="entry name" value="AB_hydrolase_1"/>
</dbReference>
<evidence type="ECO:0000259" key="3">
    <source>
        <dbReference type="Pfam" id="PF00561"/>
    </source>
</evidence>
<reference evidence="4 5" key="1">
    <citation type="submission" date="2018-09" db="EMBL/GenBank/DDBJ databases">
        <title>A high-quality reference genome of wild soybean provides a powerful tool to mine soybean genomes.</title>
        <authorList>
            <person name="Xie M."/>
            <person name="Chung C.Y.L."/>
            <person name="Li M.-W."/>
            <person name="Wong F.-L."/>
            <person name="Chan T.-F."/>
            <person name="Lam H.-M."/>
        </authorList>
    </citation>
    <scope>NUCLEOTIDE SEQUENCE [LARGE SCALE GENOMIC DNA]</scope>
    <source>
        <strain evidence="5">cv. W05</strain>
        <tissue evidence="4">Hypocotyl of etiolated seedlings</tissue>
    </source>
</reference>
<dbReference type="EMBL" id="QZWG01000020">
    <property type="protein sequence ID" value="RZB45486.1"/>
    <property type="molecule type" value="Genomic_DNA"/>
</dbReference>
<accession>A0A445F9I6</accession>
<dbReference type="PANTHER" id="PTHR43329">
    <property type="entry name" value="EPOXIDE HYDROLASE"/>
    <property type="match status" value="1"/>
</dbReference>
<proteinExistence type="inferred from homology"/>
<dbReference type="GO" id="GO:0016787">
    <property type="term" value="F:hydrolase activity"/>
    <property type="evidence" value="ECO:0007669"/>
    <property type="project" value="UniProtKB-KW"/>
</dbReference>
<dbReference type="InterPro" id="IPR029058">
    <property type="entry name" value="AB_hydrolase_fold"/>
</dbReference>
<evidence type="ECO:0000313" key="5">
    <source>
        <dbReference type="Proteomes" id="UP000289340"/>
    </source>
</evidence>
<comment type="caution">
    <text evidence="4">The sequence shown here is derived from an EMBL/GenBank/DDBJ whole genome shotgun (WGS) entry which is preliminary data.</text>
</comment>
<dbReference type="PRINTS" id="PR00412">
    <property type="entry name" value="EPOXHYDRLASE"/>
</dbReference>
<comment type="similarity">
    <text evidence="2">Belongs to the AB hydrolase superfamily. Epoxide hydrolase family.</text>
</comment>
<organism evidence="4 5">
    <name type="scientific">Glycine soja</name>
    <name type="common">Wild soybean</name>
    <dbReference type="NCBI Taxonomy" id="3848"/>
    <lineage>
        <taxon>Eukaryota</taxon>
        <taxon>Viridiplantae</taxon>
        <taxon>Streptophyta</taxon>
        <taxon>Embryophyta</taxon>
        <taxon>Tracheophyta</taxon>
        <taxon>Spermatophyta</taxon>
        <taxon>Magnoliopsida</taxon>
        <taxon>eudicotyledons</taxon>
        <taxon>Gunneridae</taxon>
        <taxon>Pentapetalae</taxon>
        <taxon>rosids</taxon>
        <taxon>fabids</taxon>
        <taxon>Fabales</taxon>
        <taxon>Fabaceae</taxon>
        <taxon>Papilionoideae</taxon>
        <taxon>50 kb inversion clade</taxon>
        <taxon>NPAAA clade</taxon>
        <taxon>indigoferoid/millettioid clade</taxon>
        <taxon>Phaseoleae</taxon>
        <taxon>Glycine</taxon>
        <taxon>Glycine subgen. Soja</taxon>
    </lineage>
</organism>